<sequence>MAIDNPREADQVWMDLFNKGDLDGLLDLYEKDALLVPEPRGTAIVGPEAIREWMTGFPLRDPQIDLRTHAVHERDAEAIVYSDWTMTGTGDDGPTRMDGQAIVMLRRQTDGSWLLAFDDPFAQR</sequence>
<dbReference type="SUPFAM" id="SSF54427">
    <property type="entry name" value="NTF2-like"/>
    <property type="match status" value="1"/>
</dbReference>
<dbReference type="Gene3D" id="3.10.450.50">
    <property type="match status" value="1"/>
</dbReference>
<protein>
    <recommendedName>
        <fullName evidence="1">SnoaL-like domain-containing protein</fullName>
    </recommendedName>
</protein>
<dbReference type="InterPro" id="IPR037401">
    <property type="entry name" value="SnoaL-like"/>
</dbReference>
<comment type="caution">
    <text evidence="2">The sequence shown here is derived from an EMBL/GenBank/DDBJ whole genome shotgun (WGS) entry which is preliminary data.</text>
</comment>
<dbReference type="CDD" id="cd00531">
    <property type="entry name" value="NTF2_like"/>
    <property type="match status" value="1"/>
</dbReference>
<gene>
    <name evidence="2" type="ORF">GCM10023203_07540</name>
</gene>
<feature type="domain" description="SnoaL-like" evidence="1">
    <location>
        <begin position="13"/>
        <end position="113"/>
    </location>
</feature>
<dbReference type="EMBL" id="BAABHQ010000001">
    <property type="protein sequence ID" value="GAA4862419.1"/>
    <property type="molecule type" value="Genomic_DNA"/>
</dbReference>
<name>A0ABP9E0P3_9PSEU</name>
<proteinExistence type="predicted"/>
<evidence type="ECO:0000259" key="1">
    <source>
        <dbReference type="Pfam" id="PF12680"/>
    </source>
</evidence>
<organism evidence="2 3">
    <name type="scientific">Actinomycetospora straminea</name>
    <dbReference type="NCBI Taxonomy" id="663607"/>
    <lineage>
        <taxon>Bacteria</taxon>
        <taxon>Bacillati</taxon>
        <taxon>Actinomycetota</taxon>
        <taxon>Actinomycetes</taxon>
        <taxon>Pseudonocardiales</taxon>
        <taxon>Pseudonocardiaceae</taxon>
        <taxon>Actinomycetospora</taxon>
    </lineage>
</organism>
<dbReference type="InterPro" id="IPR032710">
    <property type="entry name" value="NTF2-like_dom_sf"/>
</dbReference>
<dbReference type="Pfam" id="PF12680">
    <property type="entry name" value="SnoaL_2"/>
    <property type="match status" value="1"/>
</dbReference>
<evidence type="ECO:0000313" key="2">
    <source>
        <dbReference type="EMBL" id="GAA4862419.1"/>
    </source>
</evidence>
<evidence type="ECO:0000313" key="3">
    <source>
        <dbReference type="Proteomes" id="UP001500457"/>
    </source>
</evidence>
<dbReference type="Proteomes" id="UP001500457">
    <property type="component" value="Unassembled WGS sequence"/>
</dbReference>
<keyword evidence="3" id="KW-1185">Reference proteome</keyword>
<dbReference type="RefSeq" id="WP_274232725.1">
    <property type="nucleotide sequence ID" value="NZ_BAABHQ010000001.1"/>
</dbReference>
<reference evidence="3" key="1">
    <citation type="journal article" date="2019" name="Int. J. Syst. Evol. Microbiol.">
        <title>The Global Catalogue of Microorganisms (GCM) 10K type strain sequencing project: providing services to taxonomists for standard genome sequencing and annotation.</title>
        <authorList>
            <consortium name="The Broad Institute Genomics Platform"/>
            <consortium name="The Broad Institute Genome Sequencing Center for Infectious Disease"/>
            <person name="Wu L."/>
            <person name="Ma J."/>
        </authorList>
    </citation>
    <scope>NUCLEOTIDE SEQUENCE [LARGE SCALE GENOMIC DNA]</scope>
    <source>
        <strain evidence="3">JCM 17983</strain>
    </source>
</reference>
<accession>A0ABP9E0P3</accession>